<evidence type="ECO:0000313" key="2">
    <source>
        <dbReference type="Proteomes" id="UP001177670"/>
    </source>
</evidence>
<keyword evidence="2" id="KW-1185">Reference proteome</keyword>
<organism evidence="1 2">
    <name type="scientific">Melipona bicolor</name>
    <dbReference type="NCBI Taxonomy" id="60889"/>
    <lineage>
        <taxon>Eukaryota</taxon>
        <taxon>Metazoa</taxon>
        <taxon>Ecdysozoa</taxon>
        <taxon>Arthropoda</taxon>
        <taxon>Hexapoda</taxon>
        <taxon>Insecta</taxon>
        <taxon>Pterygota</taxon>
        <taxon>Neoptera</taxon>
        <taxon>Endopterygota</taxon>
        <taxon>Hymenoptera</taxon>
        <taxon>Apocrita</taxon>
        <taxon>Aculeata</taxon>
        <taxon>Apoidea</taxon>
        <taxon>Anthophila</taxon>
        <taxon>Apidae</taxon>
        <taxon>Melipona</taxon>
    </lineage>
</organism>
<dbReference type="Proteomes" id="UP001177670">
    <property type="component" value="Unassembled WGS sequence"/>
</dbReference>
<dbReference type="AlphaFoldDB" id="A0AA40FM37"/>
<evidence type="ECO:0000313" key="1">
    <source>
        <dbReference type="EMBL" id="KAK1121413.1"/>
    </source>
</evidence>
<dbReference type="EMBL" id="JAHYIQ010000026">
    <property type="protein sequence ID" value="KAK1121413.1"/>
    <property type="molecule type" value="Genomic_DNA"/>
</dbReference>
<protein>
    <submittedName>
        <fullName evidence="1">Uncharacterized protein</fullName>
    </submittedName>
</protein>
<sequence>MELALVDFPVNDTRVAIVPWGNRERRSAQLVWQRVRQTRFLEERGGFNRGVSTIAKGGGRGWEFFDGRPELMEVGSNCLNRIGEREVYLKCR</sequence>
<gene>
    <name evidence="1" type="ORF">K0M31_010215</name>
</gene>
<accession>A0AA40FM37</accession>
<reference evidence="1" key="1">
    <citation type="submission" date="2021-10" db="EMBL/GenBank/DDBJ databases">
        <title>Melipona bicolor Genome sequencing and assembly.</title>
        <authorList>
            <person name="Araujo N.S."/>
            <person name="Arias M.C."/>
        </authorList>
    </citation>
    <scope>NUCLEOTIDE SEQUENCE</scope>
    <source>
        <strain evidence="1">USP_2M_L1-L4_2017</strain>
        <tissue evidence="1">Whole body</tissue>
    </source>
</reference>
<name>A0AA40FM37_9HYME</name>
<comment type="caution">
    <text evidence="1">The sequence shown here is derived from an EMBL/GenBank/DDBJ whole genome shotgun (WGS) entry which is preliminary data.</text>
</comment>
<proteinExistence type="predicted"/>